<name>A0A177B471_9BILA</name>
<dbReference type="InterPro" id="IPR006603">
    <property type="entry name" value="PQ-loop_rpt"/>
</dbReference>
<keyword evidence="6 8" id="KW-0472">Membrane</keyword>
<dbReference type="PANTHER" id="PTHR12226">
    <property type="entry name" value="MANNOSE-P-DOLICHOL UTILIZATION DEFECT 1 LEC35 -RELATED"/>
    <property type="match status" value="1"/>
</dbReference>
<evidence type="ECO:0000256" key="6">
    <source>
        <dbReference type="ARBA" id="ARBA00023136"/>
    </source>
</evidence>
<evidence type="ECO:0000256" key="2">
    <source>
        <dbReference type="ARBA" id="ARBA00022448"/>
    </source>
</evidence>
<comment type="similarity">
    <text evidence="7">Belongs to the MPDU1 (TC 2.A.43.3) family.</text>
</comment>
<feature type="transmembrane region" description="Helical" evidence="8">
    <location>
        <begin position="131"/>
        <end position="151"/>
    </location>
</feature>
<proteinExistence type="inferred from homology"/>
<evidence type="ECO:0000256" key="4">
    <source>
        <dbReference type="ARBA" id="ARBA00022737"/>
    </source>
</evidence>
<evidence type="ECO:0000256" key="1">
    <source>
        <dbReference type="ARBA" id="ARBA00004141"/>
    </source>
</evidence>
<dbReference type="EMBL" id="LWCA01000492">
    <property type="protein sequence ID" value="OAF68214.1"/>
    <property type="molecule type" value="Genomic_DNA"/>
</dbReference>
<comment type="caution">
    <text evidence="9">The sequence shown here is derived from an EMBL/GenBank/DDBJ whole genome shotgun (WGS) entry which is preliminary data.</text>
</comment>
<dbReference type="GO" id="GO:0016020">
    <property type="term" value="C:membrane"/>
    <property type="evidence" value="ECO:0007669"/>
    <property type="project" value="UniProtKB-SubCell"/>
</dbReference>
<dbReference type="InterPro" id="IPR016817">
    <property type="entry name" value="MannP-dilichol_defect-1"/>
</dbReference>
<dbReference type="Proteomes" id="UP000078046">
    <property type="component" value="Unassembled WGS sequence"/>
</dbReference>
<dbReference type="AlphaFoldDB" id="A0A177B471"/>
<evidence type="ECO:0000313" key="9">
    <source>
        <dbReference type="EMBL" id="OAF68214.1"/>
    </source>
</evidence>
<keyword evidence="10" id="KW-1185">Reference proteome</keyword>
<dbReference type="PANTHER" id="PTHR12226:SF2">
    <property type="entry name" value="MANNOSE-P-DOLICHOL UTILIZATION DEFECT 1 PROTEIN"/>
    <property type="match status" value="1"/>
</dbReference>
<evidence type="ECO:0000256" key="7">
    <source>
        <dbReference type="ARBA" id="ARBA00038475"/>
    </source>
</evidence>
<accession>A0A177B471</accession>
<dbReference type="SMART" id="SM00679">
    <property type="entry name" value="CTNS"/>
    <property type="match status" value="2"/>
</dbReference>
<keyword evidence="4" id="KW-0677">Repeat</keyword>
<reference evidence="9 10" key="1">
    <citation type="submission" date="2016-04" db="EMBL/GenBank/DDBJ databases">
        <title>The genome of Intoshia linei affirms orthonectids as highly simplified spiralians.</title>
        <authorList>
            <person name="Mikhailov K.V."/>
            <person name="Slusarev G.S."/>
            <person name="Nikitin M.A."/>
            <person name="Logacheva M.D."/>
            <person name="Penin A."/>
            <person name="Aleoshin V."/>
            <person name="Panchin Y.V."/>
        </authorList>
    </citation>
    <scope>NUCLEOTIDE SEQUENCE [LARGE SCALE GENOMIC DNA]</scope>
    <source>
        <strain evidence="9">Intl2013</strain>
        <tissue evidence="9">Whole animal</tissue>
    </source>
</reference>
<evidence type="ECO:0000256" key="5">
    <source>
        <dbReference type="ARBA" id="ARBA00022989"/>
    </source>
</evidence>
<sequence>MTVTKKCVSLEKNLSTLLSIVCIKLALLKILGMGIVTCSAIVKLPQIIKIVRSGNARGLSLFSTFLDIFAATSVSIYGFYKHVPFSKWSSNTIYDSFTEKYEASLRDTALLSQVPLIQIYLNFNNKSTGNLSAITTGLIFIGSFVRFITVLCDNIDTLYLINVTVLSFCNGMLFYQIIHYWNKKS</sequence>
<keyword evidence="2" id="KW-0813">Transport</keyword>
<protein>
    <submittedName>
        <fullName evidence="9">Mannose-P-dolichol utilization defect 1 protein</fullName>
    </submittedName>
</protein>
<evidence type="ECO:0000256" key="8">
    <source>
        <dbReference type="SAM" id="Phobius"/>
    </source>
</evidence>
<keyword evidence="3 8" id="KW-0812">Transmembrane</keyword>
<evidence type="ECO:0000256" key="3">
    <source>
        <dbReference type="ARBA" id="ARBA00022692"/>
    </source>
</evidence>
<evidence type="ECO:0000313" key="10">
    <source>
        <dbReference type="Proteomes" id="UP000078046"/>
    </source>
</evidence>
<dbReference type="Gene3D" id="1.20.1280.290">
    <property type="match status" value="2"/>
</dbReference>
<keyword evidence="5 8" id="KW-1133">Transmembrane helix</keyword>
<feature type="transmembrane region" description="Helical" evidence="8">
    <location>
        <begin position="59"/>
        <end position="80"/>
    </location>
</feature>
<feature type="transmembrane region" description="Helical" evidence="8">
    <location>
        <begin position="158"/>
        <end position="178"/>
    </location>
</feature>
<comment type="subcellular location">
    <subcellularLocation>
        <location evidence="1">Membrane</location>
        <topology evidence="1">Multi-pass membrane protein</topology>
    </subcellularLocation>
</comment>
<organism evidence="9 10">
    <name type="scientific">Intoshia linei</name>
    <dbReference type="NCBI Taxonomy" id="1819745"/>
    <lineage>
        <taxon>Eukaryota</taxon>
        <taxon>Metazoa</taxon>
        <taxon>Spiralia</taxon>
        <taxon>Lophotrochozoa</taxon>
        <taxon>Mesozoa</taxon>
        <taxon>Orthonectida</taxon>
        <taxon>Rhopaluridae</taxon>
        <taxon>Intoshia</taxon>
    </lineage>
</organism>
<gene>
    <name evidence="9" type="ORF">A3Q56_04049</name>
</gene>
<feature type="transmembrane region" description="Helical" evidence="8">
    <location>
        <begin position="16"/>
        <end position="38"/>
    </location>
</feature>
<dbReference type="Pfam" id="PF04193">
    <property type="entry name" value="PQ-loop"/>
    <property type="match status" value="2"/>
</dbReference>